<dbReference type="Pfam" id="PF01738">
    <property type="entry name" value="DLH"/>
    <property type="match status" value="1"/>
</dbReference>
<accession>A0A1R1QEA4</accession>
<dbReference type="EMBL" id="MTJL01000035">
    <property type="protein sequence ID" value="OMI01637.1"/>
    <property type="molecule type" value="Genomic_DNA"/>
</dbReference>
<gene>
    <name evidence="2" type="ORF">BW143_16950</name>
</gene>
<dbReference type="InterPro" id="IPR029058">
    <property type="entry name" value="AB_hydrolase_fold"/>
</dbReference>
<dbReference type="GO" id="GO:0016787">
    <property type="term" value="F:hydrolase activity"/>
    <property type="evidence" value="ECO:0007669"/>
    <property type="project" value="InterPro"/>
</dbReference>
<feature type="domain" description="Dienelactone hydrolase" evidence="1">
    <location>
        <begin position="6"/>
        <end position="196"/>
    </location>
</feature>
<dbReference type="InterPro" id="IPR051049">
    <property type="entry name" value="Dienelactone_hydrolase-like"/>
</dbReference>
<dbReference type="PANTHER" id="PTHR46623">
    <property type="entry name" value="CARBOXYMETHYLENEBUTENOLIDASE-RELATED"/>
    <property type="match status" value="1"/>
</dbReference>
<dbReference type="PANTHER" id="PTHR46623:SF6">
    <property type="entry name" value="ALPHA_BETA-HYDROLASES SUPERFAMILY PROTEIN"/>
    <property type="match status" value="1"/>
</dbReference>
<protein>
    <recommendedName>
        <fullName evidence="1">Dienelactone hydrolase domain-containing protein</fullName>
    </recommendedName>
</protein>
<reference evidence="2 3" key="1">
    <citation type="submission" date="2017-01" db="EMBL/GenBank/DDBJ databases">
        <title>Bacillus phylogenomics.</title>
        <authorList>
            <person name="Dunlap C."/>
        </authorList>
    </citation>
    <scope>NUCLEOTIDE SEQUENCE [LARGE SCALE GENOMIC DNA]</scope>
    <source>
        <strain evidence="2 3">NRRL B-41282</strain>
    </source>
</reference>
<proteinExistence type="predicted"/>
<sequence>MIHIQKNSEQAIIVLHEIYGINRHMEDVCRSLSHRGFDVICPNLLNKERPFDYQEEKAAYLHYMENVGFAGAASKIKTMIFHLKNRYQKIVLVGFSVGATIAWLCSEEEYIDGIVGYYGSRIRDYLEITPACPVMLFFSEKEQSFDVAKFITALDGKKNVETAKLKGAHGFSDPYSKEYNSHSSQIAYGKMMSFLKGL</sequence>
<evidence type="ECO:0000259" key="1">
    <source>
        <dbReference type="Pfam" id="PF01738"/>
    </source>
</evidence>
<comment type="caution">
    <text evidence="2">The sequence shown here is derived from an EMBL/GenBank/DDBJ whole genome shotgun (WGS) entry which is preliminary data.</text>
</comment>
<dbReference type="InterPro" id="IPR002925">
    <property type="entry name" value="Dienelactn_hydro"/>
</dbReference>
<evidence type="ECO:0000313" key="2">
    <source>
        <dbReference type="EMBL" id="OMI01637.1"/>
    </source>
</evidence>
<dbReference type="Proteomes" id="UP000187367">
    <property type="component" value="Unassembled WGS sequence"/>
</dbReference>
<dbReference type="OrthoDB" id="115291at2"/>
<dbReference type="RefSeq" id="WP_076762066.1">
    <property type="nucleotide sequence ID" value="NZ_JARMMH010000011.1"/>
</dbReference>
<dbReference type="SUPFAM" id="SSF53474">
    <property type="entry name" value="alpha/beta-Hydrolases"/>
    <property type="match status" value="1"/>
</dbReference>
<dbReference type="Gene3D" id="3.40.50.1820">
    <property type="entry name" value="alpha/beta hydrolase"/>
    <property type="match status" value="1"/>
</dbReference>
<organism evidence="2 3">
    <name type="scientific">Bacillus swezeyi</name>
    <dbReference type="NCBI Taxonomy" id="1925020"/>
    <lineage>
        <taxon>Bacteria</taxon>
        <taxon>Bacillati</taxon>
        <taxon>Bacillota</taxon>
        <taxon>Bacilli</taxon>
        <taxon>Bacillales</taxon>
        <taxon>Bacillaceae</taxon>
        <taxon>Bacillus</taxon>
    </lineage>
</organism>
<dbReference type="AlphaFoldDB" id="A0A1R1QEA4"/>
<keyword evidence="3" id="KW-1185">Reference proteome</keyword>
<evidence type="ECO:0000313" key="3">
    <source>
        <dbReference type="Proteomes" id="UP000187367"/>
    </source>
</evidence>
<accession>A0A1R1RSM9</accession>
<name>A0A1R1QEA4_9BACI</name>